<dbReference type="PANTHER" id="PTHR13779:SF7">
    <property type="entry name" value="ATPASE WRNIP1"/>
    <property type="match status" value="1"/>
</dbReference>
<keyword evidence="3" id="KW-0067">ATP-binding</keyword>
<comment type="caution">
    <text evidence="5">The sequence shown here is derived from an EMBL/GenBank/DDBJ whole genome shotgun (WGS) entry which is preliminary data.</text>
</comment>
<gene>
    <name evidence="5" type="primary">rarA</name>
    <name evidence="5" type="ORF">G3RUM_00090</name>
</gene>
<dbReference type="InterPro" id="IPR032423">
    <property type="entry name" value="AAA_assoc_2"/>
</dbReference>
<comment type="similarity">
    <text evidence="1">Belongs to the AAA ATPase family. RarA/MGS1/WRNIP1 subfamily.</text>
</comment>
<evidence type="ECO:0000313" key="6">
    <source>
        <dbReference type="Proteomes" id="UP001191019"/>
    </source>
</evidence>
<dbReference type="Pfam" id="PF00004">
    <property type="entry name" value="AAA"/>
    <property type="match status" value="1"/>
</dbReference>
<dbReference type="InterPro" id="IPR021886">
    <property type="entry name" value="MgsA_C"/>
</dbReference>
<dbReference type="Gene3D" id="1.20.272.10">
    <property type="match status" value="1"/>
</dbReference>
<keyword evidence="6" id="KW-1185">Reference proteome</keyword>
<dbReference type="CDD" id="cd00009">
    <property type="entry name" value="AAA"/>
    <property type="match status" value="1"/>
</dbReference>
<dbReference type="PANTHER" id="PTHR13779">
    <property type="entry name" value="WERNER HELICASE-INTERACTING PROTEIN 1 FAMILY MEMBER"/>
    <property type="match status" value="1"/>
</dbReference>
<dbReference type="InterPro" id="IPR003593">
    <property type="entry name" value="AAA+_ATPase"/>
</dbReference>
<protein>
    <submittedName>
        <fullName evidence="5">Replication-associated recombination protein A</fullName>
    </submittedName>
</protein>
<dbReference type="SMART" id="SM00382">
    <property type="entry name" value="AAA"/>
    <property type="match status" value="1"/>
</dbReference>
<proteinExistence type="inferred from homology"/>
<dbReference type="Proteomes" id="UP001191019">
    <property type="component" value="Unassembled WGS sequence"/>
</dbReference>
<dbReference type="InterPro" id="IPR051314">
    <property type="entry name" value="AAA_ATPase_RarA/MGS1/WRNIP1"/>
</dbReference>
<dbReference type="EMBL" id="PRLM01000001">
    <property type="protein sequence ID" value="RYC75147.1"/>
    <property type="molecule type" value="Genomic_DNA"/>
</dbReference>
<dbReference type="Gene3D" id="1.10.8.60">
    <property type="match status" value="1"/>
</dbReference>
<reference evidence="5 6" key="1">
    <citation type="journal article" date="2018" name="bioRxiv">
        <title>Evidence of independent acquisition and adaption of ultra-small bacteria to human hosts across the highly diverse yet reduced genomes of the phylum Saccharibacteria.</title>
        <authorList>
            <person name="McLean J.S."/>
            <person name="Bor B."/>
            <person name="To T.T."/>
            <person name="Liu Q."/>
            <person name="Kearns K.A."/>
            <person name="Solden L.M."/>
            <person name="Wrighton K.C."/>
            <person name="He X."/>
            <person name="Shi W."/>
        </authorList>
    </citation>
    <scope>NUCLEOTIDE SEQUENCE [LARGE SCALE GENOMIC DNA]</scope>
    <source>
        <strain evidence="5 6">TM7_G3_2_Rum_HOT_351B</strain>
    </source>
</reference>
<dbReference type="CDD" id="cd18139">
    <property type="entry name" value="HLD_clamp_RarA"/>
    <property type="match status" value="1"/>
</dbReference>
<dbReference type="Pfam" id="PF12002">
    <property type="entry name" value="MgsA_C"/>
    <property type="match status" value="1"/>
</dbReference>
<organism evidence="5 6">
    <name type="scientific">Candidatus Nanosyncoccus alces</name>
    <dbReference type="NCBI Taxonomy" id="2171997"/>
    <lineage>
        <taxon>Bacteria</taxon>
        <taxon>Candidatus Saccharimonadota</taxon>
        <taxon>Candidatus Nanosyncoccalia</taxon>
        <taxon>Candidatus Nanosyncoccales</taxon>
        <taxon>Candidatus Nanosyncoccaceae</taxon>
        <taxon>Candidatus Nanosyncoccus</taxon>
    </lineage>
</organism>
<sequence>MNRVPLAERMRPQKLTEVLGQEDIIGDGKILTEIVKNGEPVNLIFWGPPGTGKTTLARILAREFKADFVEISAVTAGKKDVEEVVSRAKVNWNLKTRTILFVDEIHRFNKAQQDAFLPHVESGLIILIGATTENPSFEVISPLLSRSRVVVVSLLSKDAILEVLKRALKAEKATKRVTKRALELLAELSGGDARSALGDLELALSLAEKIDEKVVLEAAGKKVPGYDKKGDKHYDTISAFIKSMRGNDVDAALYYLARMVQAGEDPKFIARRMVIFASEDIGLAGNGALSLATACFQAVERVGMPESGLILAHVVVALTKSKKSRATTDAWYEALDLAKKTPNEPVPTWLRNAPTKLMKDLGYGAGQKWEAGFHLDKNYLPDSIKNEKIFGE</sequence>
<dbReference type="SUPFAM" id="SSF48019">
    <property type="entry name" value="post-AAA+ oligomerization domain-like"/>
    <property type="match status" value="1"/>
</dbReference>
<dbReference type="RefSeq" id="WP_129734311.1">
    <property type="nucleotide sequence ID" value="NZ_PRLM01000001.1"/>
</dbReference>
<keyword evidence="2" id="KW-0547">Nucleotide-binding</keyword>
<dbReference type="Gene3D" id="3.40.50.300">
    <property type="entry name" value="P-loop containing nucleotide triphosphate hydrolases"/>
    <property type="match status" value="1"/>
</dbReference>
<dbReference type="InterPro" id="IPR008921">
    <property type="entry name" value="DNA_pol3_clamp-load_cplx_C"/>
</dbReference>
<evidence type="ECO:0000259" key="4">
    <source>
        <dbReference type="SMART" id="SM00382"/>
    </source>
</evidence>
<evidence type="ECO:0000313" key="5">
    <source>
        <dbReference type="EMBL" id="RYC75147.1"/>
    </source>
</evidence>
<reference evidence="5 6" key="2">
    <citation type="journal article" date="2020" name="Cell Rep.">
        <title>Acquisition and Adaptation of Ultra-small Parasitic Reduced Genome Bacteria to Mammalian Hosts.</title>
        <authorList>
            <person name="McLean J.S."/>
            <person name="Bor B."/>
            <person name="Kerns K.A."/>
            <person name="Liu Q."/>
            <person name="To T.T."/>
            <person name="Solden L."/>
            <person name="Hendrickson E.L."/>
            <person name="Wrighton K."/>
            <person name="Shi W."/>
            <person name="He X."/>
        </authorList>
    </citation>
    <scope>NUCLEOTIDE SEQUENCE [LARGE SCALE GENOMIC DNA]</scope>
    <source>
        <strain evidence="5 6">TM7_G3_2_Rum_HOT_351B</strain>
    </source>
</reference>
<dbReference type="SUPFAM" id="SSF52540">
    <property type="entry name" value="P-loop containing nucleoside triphosphate hydrolases"/>
    <property type="match status" value="1"/>
</dbReference>
<dbReference type="Gene3D" id="1.10.3710.10">
    <property type="entry name" value="DNA polymerase III clamp loader subunits, C-terminal domain"/>
    <property type="match status" value="1"/>
</dbReference>
<evidence type="ECO:0000256" key="1">
    <source>
        <dbReference type="ARBA" id="ARBA00008959"/>
    </source>
</evidence>
<name>A0ABY0FQ04_9BACT</name>
<evidence type="ECO:0000256" key="3">
    <source>
        <dbReference type="ARBA" id="ARBA00022840"/>
    </source>
</evidence>
<evidence type="ECO:0000256" key="2">
    <source>
        <dbReference type="ARBA" id="ARBA00022741"/>
    </source>
</evidence>
<dbReference type="Pfam" id="PF16193">
    <property type="entry name" value="AAA_assoc_2"/>
    <property type="match status" value="1"/>
</dbReference>
<dbReference type="InterPro" id="IPR003959">
    <property type="entry name" value="ATPase_AAA_core"/>
</dbReference>
<dbReference type="InterPro" id="IPR027417">
    <property type="entry name" value="P-loop_NTPase"/>
</dbReference>
<accession>A0ABY0FQ04</accession>
<feature type="domain" description="AAA+ ATPase" evidence="4">
    <location>
        <begin position="39"/>
        <end position="156"/>
    </location>
</feature>